<keyword evidence="3 4" id="KW-0067">ATP-binding</keyword>
<evidence type="ECO:0000313" key="7">
    <source>
        <dbReference type="Proteomes" id="UP001523219"/>
    </source>
</evidence>
<keyword evidence="1" id="KW-0436">Ligase</keyword>
<proteinExistence type="predicted"/>
<dbReference type="Pfam" id="PF18603">
    <property type="entry name" value="LAL_C2"/>
    <property type="match status" value="1"/>
</dbReference>
<dbReference type="SUPFAM" id="SSF56059">
    <property type="entry name" value="Glutathione synthetase ATP-binding domain-like"/>
    <property type="match status" value="2"/>
</dbReference>
<dbReference type="InterPro" id="IPR040570">
    <property type="entry name" value="LAL_C2"/>
</dbReference>
<dbReference type="Gene3D" id="3.30.470.20">
    <property type="entry name" value="ATP-grasp fold, B domain"/>
    <property type="match status" value="2"/>
</dbReference>
<sequence length="1116" mass="117852">MHIVLVETTLVRGFDMVAEMADSGIEVSFVTGDLDAYRGMPGFELSSRAARIVEVPSLAAGNLAERLRGRLGPTPPDGVIGRDEVYPFAVAELARDLGVPHESVAAARILGDKAAVRARLAEHGVGSLRWRVATTETEGLAAVDAIGLPVVVKPTAGGWSLGVTIAWTRAEAARALAEVLDAPPGRDGAPPKALVEEYAVGRHVSAELLVQGERVVLLGFAARLPAPPGQAAELGGHFPARIEQEAAARTFVLDVIRALGLRSSAVHAELLLTPTGPELIEINGRIAGHVVARQMSLALGRSLTHDLVALAVGEPVREAAPPESVIALHQLYSTVDAVVGAAKPVEVLSPEVIESQVTVGPGDRVRALRTNRDRIGYVLARGPGDEEAAHTAEAAARRILASLELTPLGVSAEADAPGGEHLLLLLGADDPVERILTAVGAVTTRVSVVWTSGPEGEREARALWSLHCRGQWHGASTGPGIRAAARTVHAAEPVRALLTFSPAPAARQLRDGAPPAAPTACPPPGHTVVVAAHRGEVRALAVLDEEPGTRLCPSGLDARQTDRLTARAVHTVREAAVEGMVRCVFPAADASTPVLLPGLDAATIDLYDAVHTRSLVAVAAEVALGRAPRGAARGTVAVQRAVPAPEGRSRVVEAPTAAELSARQGVFRAQVFTGAGEVLDGGTVWLRHTVVAADRQRARDAAERLERSLVLRTAAQDRTHVLLVDRLGGPAWTLADGTAPVLPADRFRLSVLTSGAEAGPADLVVRTDPFDDFALGHLARAVHAAHPVHRVAALSERLLEPAARLRRLLGVPGERPEEARRFVDKAVMKRISRRHGIRCADGLLAHSPQEVTALFDRHGRIVLKPRAASGSQGVVVLSERTALERRLREEFTPGTHLCEEFVDAPMCHIDAVVRDGEPLWNVSLYRRDTMALRHGRPLSSATVADPAVRAAAGRLLAQVVDAWRIRSGVLHLEAFVTGEHLTFCEVAARPGGAGVVQAFLATHGIDLRHAKILADAGEDPLTGRRAPVAAHAGWTETYSGAGQLLEYDDSTVAPLAHVRSVRARVGDIIPASTFSGTGISTHVFVHDTHIGVARLLARAEREVRVVTGPADEEAAR</sequence>
<comment type="caution">
    <text evidence="6">The sequence shown here is derived from an EMBL/GenBank/DDBJ whole genome shotgun (WGS) entry which is preliminary data.</text>
</comment>
<protein>
    <submittedName>
        <fullName evidence="6">ATP-grasp domain-containing protein</fullName>
    </submittedName>
</protein>
<dbReference type="EMBL" id="JAMWMR010000043">
    <property type="protein sequence ID" value="MCN9244729.1"/>
    <property type="molecule type" value="Genomic_DNA"/>
</dbReference>
<dbReference type="RefSeq" id="WP_252428591.1">
    <property type="nucleotide sequence ID" value="NZ_JAMWMR010000043.1"/>
</dbReference>
<dbReference type="Gene3D" id="3.40.50.20">
    <property type="match status" value="1"/>
</dbReference>
<dbReference type="InterPro" id="IPR013815">
    <property type="entry name" value="ATP_grasp_subdomain_1"/>
</dbReference>
<keyword evidence="7" id="KW-1185">Reference proteome</keyword>
<evidence type="ECO:0000256" key="2">
    <source>
        <dbReference type="ARBA" id="ARBA00022741"/>
    </source>
</evidence>
<dbReference type="PROSITE" id="PS50975">
    <property type="entry name" value="ATP_GRASP"/>
    <property type="match status" value="2"/>
</dbReference>
<reference evidence="6 7" key="1">
    <citation type="submission" date="2022-05" db="EMBL/GenBank/DDBJ databases">
        <title>Streptomyces sp. nov. RY43-2 isolated from soil of a peat swamp forest.</title>
        <authorList>
            <person name="Kanchanasin P."/>
            <person name="Tanasupawat S."/>
            <person name="Phongsopitanun W."/>
        </authorList>
    </citation>
    <scope>NUCLEOTIDE SEQUENCE [LARGE SCALE GENOMIC DNA]</scope>
    <source>
        <strain evidence="6 7">RY43-2</strain>
    </source>
</reference>
<dbReference type="Pfam" id="PF13535">
    <property type="entry name" value="ATP-grasp_4"/>
    <property type="match status" value="1"/>
</dbReference>
<evidence type="ECO:0000256" key="3">
    <source>
        <dbReference type="ARBA" id="ARBA00022840"/>
    </source>
</evidence>
<dbReference type="Gene3D" id="3.30.1490.20">
    <property type="entry name" value="ATP-grasp fold, A domain"/>
    <property type="match status" value="2"/>
</dbReference>
<feature type="domain" description="ATP-grasp" evidence="5">
    <location>
        <begin position="117"/>
        <end position="312"/>
    </location>
</feature>
<organism evidence="6 7">
    <name type="scientific">Streptomyces macrolidinus</name>
    <dbReference type="NCBI Taxonomy" id="2952607"/>
    <lineage>
        <taxon>Bacteria</taxon>
        <taxon>Bacillati</taxon>
        <taxon>Actinomycetota</taxon>
        <taxon>Actinomycetes</taxon>
        <taxon>Kitasatosporales</taxon>
        <taxon>Streptomycetaceae</taxon>
        <taxon>Streptomyces</taxon>
    </lineage>
</organism>
<dbReference type="InterPro" id="IPR011761">
    <property type="entry name" value="ATP-grasp"/>
</dbReference>
<accession>A0ABT0ZMC6</accession>
<evidence type="ECO:0000313" key="6">
    <source>
        <dbReference type="EMBL" id="MCN9244729.1"/>
    </source>
</evidence>
<evidence type="ECO:0000259" key="5">
    <source>
        <dbReference type="PROSITE" id="PS50975"/>
    </source>
</evidence>
<evidence type="ECO:0000256" key="1">
    <source>
        <dbReference type="ARBA" id="ARBA00022598"/>
    </source>
</evidence>
<dbReference type="PANTHER" id="PTHR43585">
    <property type="entry name" value="FUMIPYRROLE BIOSYNTHESIS PROTEIN C"/>
    <property type="match status" value="1"/>
</dbReference>
<gene>
    <name evidence="6" type="ORF">NGF19_28780</name>
</gene>
<dbReference type="SMART" id="SM01209">
    <property type="entry name" value="GARS_A"/>
    <property type="match status" value="1"/>
</dbReference>
<dbReference type="PANTHER" id="PTHR43585:SF2">
    <property type="entry name" value="ATP-GRASP ENZYME FSQD"/>
    <property type="match status" value="1"/>
</dbReference>
<keyword evidence="2 4" id="KW-0547">Nucleotide-binding</keyword>
<dbReference type="InterPro" id="IPR052032">
    <property type="entry name" value="ATP-dep_AA_Ligase"/>
</dbReference>
<dbReference type="Proteomes" id="UP001523219">
    <property type="component" value="Unassembled WGS sequence"/>
</dbReference>
<evidence type="ECO:0000256" key="4">
    <source>
        <dbReference type="PROSITE-ProRule" id="PRU00409"/>
    </source>
</evidence>
<name>A0ABT0ZMC6_9ACTN</name>
<feature type="domain" description="ATP-grasp" evidence="5">
    <location>
        <begin position="829"/>
        <end position="1016"/>
    </location>
</feature>